<accession>A0A381EG34</accession>
<protein>
    <recommendedName>
        <fullName evidence="3">Indole-3-glycerol-phosphate synthase</fullName>
    </recommendedName>
</protein>
<dbReference type="EMBL" id="UFUZ01000001">
    <property type="protein sequence ID" value="SUX25968.1"/>
    <property type="molecule type" value="Genomic_DNA"/>
</dbReference>
<sequence>MLIFGHKFIKAPNFIFAKENFSDVKRVIFCFDYDEKCIKEAKKKGVKFAIFIKDKDEIFLSNALGAEYLIFKDENLAKFGAKAAEFYLFDSKILALVKELCHLEKYYEMGVDGVILESFIHFKS</sequence>
<dbReference type="AlphaFoldDB" id="A0A381EG34"/>
<evidence type="ECO:0008006" key="3">
    <source>
        <dbReference type="Google" id="ProtNLM"/>
    </source>
</evidence>
<reference evidence="1 2" key="1">
    <citation type="submission" date="2018-06" db="EMBL/GenBank/DDBJ databases">
        <authorList>
            <consortium name="Pathogen Informatics"/>
            <person name="Doyle S."/>
        </authorList>
    </citation>
    <scope>NUCLEOTIDE SEQUENCE [LARGE SCALE GENOMIC DNA]</scope>
    <source>
        <strain evidence="1 2">NCTC12264</strain>
    </source>
</reference>
<evidence type="ECO:0000313" key="1">
    <source>
        <dbReference type="EMBL" id="SUX25968.1"/>
    </source>
</evidence>
<dbReference type="RefSeq" id="WP_115628775.1">
    <property type="nucleotide sequence ID" value="NZ_UFUZ01000001.1"/>
</dbReference>
<evidence type="ECO:0000313" key="2">
    <source>
        <dbReference type="Proteomes" id="UP000254161"/>
    </source>
</evidence>
<dbReference type="Proteomes" id="UP000254161">
    <property type="component" value="Unassembled WGS sequence"/>
</dbReference>
<proteinExistence type="predicted"/>
<organism evidence="1 2">
    <name type="scientific">Campylobacter upsaliensis</name>
    <dbReference type="NCBI Taxonomy" id="28080"/>
    <lineage>
        <taxon>Bacteria</taxon>
        <taxon>Pseudomonadati</taxon>
        <taxon>Campylobacterota</taxon>
        <taxon>Epsilonproteobacteria</taxon>
        <taxon>Campylobacterales</taxon>
        <taxon>Campylobacteraceae</taxon>
        <taxon>Campylobacter</taxon>
    </lineage>
</organism>
<name>A0A381EG34_CAMUP</name>
<gene>
    <name evidence="1" type="ORF">NCTC12264_00174</name>
</gene>